<evidence type="ECO:0000256" key="1">
    <source>
        <dbReference type="ARBA" id="ARBA00005084"/>
    </source>
</evidence>
<dbReference type="PANTHER" id="PTHR10572">
    <property type="entry name" value="3-HYDROXY-3-METHYLGLUTARYL-COENZYME A REDUCTASE"/>
    <property type="match status" value="1"/>
</dbReference>
<sequence length="457" mass="50314">MFASFLQRGIRAFEVIDRVPLFVTRRSKWGPVEITDVIDKTYHEQSKKTGIPYVPGDQLNGHSEEMCEARRKWVESSAGKELPYLKGWWSPHSDTTTDELHGLIECPIGMSRIPVGMGGPLLFNGTNVKDYVVAPIATTEGAMVASATRGSRAFNGSNGVVTCVVKETISQSPMFVTSNVKQADMLSKWLQSKQEFIQRVIVARYSDKVTLSKLKPFIDCETLHMLHVFTTSDDCVVDYDLNILTHAISKDIATWVEETVPLELPYVDITASWAYSGLVGDRKPVQHNSMASRGIAVAAEGYISKHHLAKYLKTSAAKLYETWMLARRANTRSCTIGTTANASNLVTAIFIATGQNLGYISESSVCYTSIEKDSNGGVQVKVDMPQVMLSLKGGAVNLPTQRDCLRIIACEGQDKTRRLAEIIAGFTMALEVSLISAVSAGHFAEAHDRLGRNRPKE</sequence>
<comment type="caution">
    <text evidence="4">The sequence shown here is derived from an EMBL/GenBank/DDBJ whole genome shotgun (WGS) entry which is preliminary data.</text>
</comment>
<keyword evidence="5" id="KW-1185">Reference proteome</keyword>
<dbReference type="AlphaFoldDB" id="A0A8J1TVL4"/>
<evidence type="ECO:0000313" key="5">
    <source>
        <dbReference type="Proteomes" id="UP000749559"/>
    </source>
</evidence>
<dbReference type="Pfam" id="PF00368">
    <property type="entry name" value="HMG-CoA_red"/>
    <property type="match status" value="1"/>
</dbReference>
<evidence type="ECO:0000256" key="2">
    <source>
        <dbReference type="ARBA" id="ARBA00007661"/>
    </source>
</evidence>
<dbReference type="InterPro" id="IPR009029">
    <property type="entry name" value="HMG_CoA_Rdtase_sub-bd_dom_sf"/>
</dbReference>
<evidence type="ECO:0000256" key="3">
    <source>
        <dbReference type="ARBA" id="ARBA00023002"/>
    </source>
</evidence>
<dbReference type="InterPro" id="IPR002202">
    <property type="entry name" value="HMG_CoA_Rdtase"/>
</dbReference>
<dbReference type="GO" id="GO:0004420">
    <property type="term" value="F:hydroxymethylglutaryl-CoA reductase (NADPH) activity"/>
    <property type="evidence" value="ECO:0007669"/>
    <property type="project" value="InterPro"/>
</dbReference>
<dbReference type="InterPro" id="IPR023074">
    <property type="entry name" value="HMG_CoA_Rdtase_cat_sf"/>
</dbReference>
<dbReference type="GO" id="GO:0015936">
    <property type="term" value="P:coenzyme A metabolic process"/>
    <property type="evidence" value="ECO:0007669"/>
    <property type="project" value="InterPro"/>
</dbReference>
<gene>
    <name evidence="4" type="ORF">OFUS_LOCUS20799</name>
</gene>
<dbReference type="EMBL" id="CAIIXF020000010">
    <property type="protein sequence ID" value="CAH1796380.1"/>
    <property type="molecule type" value="Genomic_DNA"/>
</dbReference>
<reference evidence="4" key="1">
    <citation type="submission" date="2022-03" db="EMBL/GenBank/DDBJ databases">
        <authorList>
            <person name="Martin C."/>
        </authorList>
    </citation>
    <scope>NUCLEOTIDE SEQUENCE</scope>
</reference>
<organism evidence="4 5">
    <name type="scientific">Owenia fusiformis</name>
    <name type="common">Polychaete worm</name>
    <dbReference type="NCBI Taxonomy" id="6347"/>
    <lineage>
        <taxon>Eukaryota</taxon>
        <taxon>Metazoa</taxon>
        <taxon>Spiralia</taxon>
        <taxon>Lophotrochozoa</taxon>
        <taxon>Annelida</taxon>
        <taxon>Polychaeta</taxon>
        <taxon>Sedentaria</taxon>
        <taxon>Canalipalpata</taxon>
        <taxon>Sabellida</taxon>
        <taxon>Oweniida</taxon>
        <taxon>Oweniidae</taxon>
        <taxon>Owenia</taxon>
    </lineage>
</organism>
<dbReference type="SUPFAM" id="SSF56542">
    <property type="entry name" value="Substrate-binding domain of HMG-CoA reductase"/>
    <property type="match status" value="1"/>
</dbReference>
<dbReference type="Gene3D" id="3.30.70.420">
    <property type="entry name" value="Hydroxymethylglutaryl-CoA reductase, class I/II, NAD/NADP-binding domain"/>
    <property type="match status" value="1"/>
</dbReference>
<dbReference type="Proteomes" id="UP000749559">
    <property type="component" value="Unassembled WGS sequence"/>
</dbReference>
<dbReference type="Gene3D" id="3.90.770.10">
    <property type="entry name" value="3-hydroxy-3-methylglutaryl-coenzyme A Reductase, Chain A, domain 2"/>
    <property type="match status" value="1"/>
</dbReference>
<accession>A0A8J1TVL4</accession>
<evidence type="ECO:0000313" key="4">
    <source>
        <dbReference type="EMBL" id="CAH1796380.1"/>
    </source>
</evidence>
<comment type="pathway">
    <text evidence="1">Metabolic intermediate biosynthesis; (R)-mevalonate biosynthesis; (R)-mevalonate from acetyl-CoA: step 3/3.</text>
</comment>
<dbReference type="OrthoDB" id="310654at2759"/>
<dbReference type="PROSITE" id="PS50065">
    <property type="entry name" value="HMG_COA_REDUCTASE_4"/>
    <property type="match status" value="1"/>
</dbReference>
<proteinExistence type="inferred from homology"/>
<dbReference type="InterPro" id="IPR009023">
    <property type="entry name" value="HMG_CoA_Rdtase_NAD(P)-bd_sf"/>
</dbReference>
<name>A0A8J1TVL4_OWEFU</name>
<dbReference type="PANTHER" id="PTHR10572:SF24">
    <property type="entry name" value="3-HYDROXY-3-METHYLGLUTARYL-COENZYME A REDUCTASE"/>
    <property type="match status" value="1"/>
</dbReference>
<comment type="similarity">
    <text evidence="2">Belongs to the HMG-CoA reductase family.</text>
</comment>
<dbReference type="PRINTS" id="PR00071">
    <property type="entry name" value="HMGCOARDTASE"/>
</dbReference>
<protein>
    <submittedName>
        <fullName evidence="4">Uncharacterized protein</fullName>
    </submittedName>
</protein>
<keyword evidence="3" id="KW-0560">Oxidoreductase</keyword>